<keyword evidence="2" id="KW-0732">Signal</keyword>
<feature type="compositionally biased region" description="Basic and acidic residues" evidence="1">
    <location>
        <begin position="133"/>
        <end position="148"/>
    </location>
</feature>
<proteinExistence type="predicted"/>
<feature type="chain" id="PRO_5031238232" evidence="2">
    <location>
        <begin position="30"/>
        <end position="163"/>
    </location>
</feature>
<gene>
    <name evidence="3" type="ORF">F0A17_19135</name>
</gene>
<accession>A0A7V7FZZ7</accession>
<dbReference type="EMBL" id="VTPY01000008">
    <property type="protein sequence ID" value="KAA0010107.1"/>
    <property type="molecule type" value="Genomic_DNA"/>
</dbReference>
<dbReference type="AlphaFoldDB" id="A0A7V7FZZ7"/>
<feature type="signal peptide" evidence="2">
    <location>
        <begin position="1"/>
        <end position="29"/>
    </location>
</feature>
<evidence type="ECO:0000313" key="3">
    <source>
        <dbReference type="EMBL" id="KAA0010107.1"/>
    </source>
</evidence>
<sequence>MNGGTTMKRKMILIGSLATLMFAGTSAQASDGRLATDRLEAVLEQGAAYGFQHYQEIEAKSRDSVEIEGWLDDEWQSDVRLSLENGESLEEQRKRREGGAWGMSEEDVRMAMEAAAAEGLAEFEEIQVDRDGRIEIEGRDADGRDIEVRSQQGESGVVEVERD</sequence>
<dbReference type="Proteomes" id="UP000486760">
    <property type="component" value="Unassembled WGS sequence"/>
</dbReference>
<evidence type="ECO:0000256" key="2">
    <source>
        <dbReference type="SAM" id="SignalP"/>
    </source>
</evidence>
<comment type="caution">
    <text evidence="3">The sequence shown here is derived from an EMBL/GenBank/DDBJ whole genome shotgun (WGS) entry which is preliminary data.</text>
</comment>
<feature type="region of interest" description="Disordered" evidence="1">
    <location>
        <begin position="133"/>
        <end position="163"/>
    </location>
</feature>
<protein>
    <submittedName>
        <fullName evidence="3">PepSY domain-containing protein</fullName>
    </submittedName>
</protein>
<evidence type="ECO:0000313" key="4">
    <source>
        <dbReference type="Proteomes" id="UP000486760"/>
    </source>
</evidence>
<organism evidence="3 4">
    <name type="scientific">Billgrantia pellis</name>
    <dbReference type="NCBI Taxonomy" id="2606936"/>
    <lineage>
        <taxon>Bacteria</taxon>
        <taxon>Pseudomonadati</taxon>
        <taxon>Pseudomonadota</taxon>
        <taxon>Gammaproteobacteria</taxon>
        <taxon>Oceanospirillales</taxon>
        <taxon>Halomonadaceae</taxon>
        <taxon>Billgrantia</taxon>
    </lineage>
</organism>
<reference evidence="3 4" key="1">
    <citation type="submission" date="2019-08" db="EMBL/GenBank/DDBJ databases">
        <title>Bioinformatics analysis of the strain L3 and L5.</title>
        <authorList>
            <person name="Li X."/>
        </authorList>
    </citation>
    <scope>NUCLEOTIDE SEQUENCE [LARGE SCALE GENOMIC DNA]</scope>
    <source>
        <strain evidence="3 4">L5</strain>
    </source>
</reference>
<evidence type="ECO:0000256" key="1">
    <source>
        <dbReference type="SAM" id="MobiDB-lite"/>
    </source>
</evidence>
<keyword evidence="4" id="KW-1185">Reference proteome</keyword>
<name>A0A7V7FZZ7_9GAMM</name>